<dbReference type="PANTHER" id="PTHR30349:SF64">
    <property type="entry name" value="PROPHAGE INTEGRASE INTD-RELATED"/>
    <property type="match status" value="1"/>
</dbReference>
<name>A0ABR6B646_9BACI</name>
<dbReference type="Pfam" id="PF00589">
    <property type="entry name" value="Phage_integrase"/>
    <property type="match status" value="1"/>
</dbReference>
<evidence type="ECO:0000256" key="4">
    <source>
        <dbReference type="ARBA" id="ARBA00023172"/>
    </source>
</evidence>
<keyword evidence="2" id="KW-0229">DNA integration</keyword>
<dbReference type="InterPro" id="IPR050090">
    <property type="entry name" value="Tyrosine_recombinase_XerCD"/>
</dbReference>
<dbReference type="InterPro" id="IPR028259">
    <property type="entry name" value="AP2-like_int_N"/>
</dbReference>
<keyword evidence="4" id="KW-0233">DNA recombination</keyword>
<evidence type="ECO:0000256" key="1">
    <source>
        <dbReference type="ARBA" id="ARBA00008857"/>
    </source>
</evidence>
<dbReference type="InterPro" id="IPR010998">
    <property type="entry name" value="Integrase_recombinase_N"/>
</dbReference>
<evidence type="ECO:0000313" key="7">
    <source>
        <dbReference type="EMBL" id="MBA8919308.1"/>
    </source>
</evidence>
<dbReference type="PANTHER" id="PTHR30349">
    <property type="entry name" value="PHAGE INTEGRASE-RELATED"/>
    <property type="match status" value="1"/>
</dbReference>
<proteinExistence type="inferred from homology"/>
<gene>
    <name evidence="7" type="ORF">HNP39_003064</name>
</gene>
<dbReference type="EMBL" id="JACJIG010000004">
    <property type="protein sequence ID" value="MBA8919308.1"/>
    <property type="molecule type" value="Genomic_DNA"/>
</dbReference>
<dbReference type="InterPro" id="IPR013762">
    <property type="entry name" value="Integrase-like_cat_sf"/>
</dbReference>
<dbReference type="SUPFAM" id="SSF56349">
    <property type="entry name" value="DNA breaking-rejoining enzymes"/>
    <property type="match status" value="1"/>
</dbReference>
<keyword evidence="3" id="KW-0238">DNA-binding</keyword>
<feature type="domain" description="Tyr recombinase" evidence="6">
    <location>
        <begin position="168"/>
        <end position="367"/>
    </location>
</feature>
<dbReference type="Pfam" id="PF14657">
    <property type="entry name" value="Arm-DNA-bind_4"/>
    <property type="match status" value="1"/>
</dbReference>
<dbReference type="CDD" id="cd01189">
    <property type="entry name" value="INT_ICEBs1_C_like"/>
    <property type="match status" value="1"/>
</dbReference>
<dbReference type="Gene3D" id="1.10.150.130">
    <property type="match status" value="1"/>
</dbReference>
<dbReference type="RefSeq" id="WP_182489460.1">
    <property type="nucleotide sequence ID" value="NZ_JACJIG010000004.1"/>
</dbReference>
<organism evidence="7 8">
    <name type="scientific">Bacillus aerius</name>
    <dbReference type="NCBI Taxonomy" id="293388"/>
    <lineage>
        <taxon>Bacteria</taxon>
        <taxon>Bacillati</taxon>
        <taxon>Bacillota</taxon>
        <taxon>Bacilli</taxon>
        <taxon>Bacillales</taxon>
        <taxon>Bacillaceae</taxon>
        <taxon>Bacillus</taxon>
    </lineage>
</organism>
<protein>
    <submittedName>
        <fullName evidence="7">Integrase</fullName>
    </submittedName>
</protein>
<reference evidence="7 8" key="1">
    <citation type="submission" date="2020-08" db="EMBL/GenBank/DDBJ databases">
        <title>Functional genomics of gut bacteria from endangered species of beetles.</title>
        <authorList>
            <person name="Carlos-Shanley C."/>
        </authorList>
    </citation>
    <scope>NUCLEOTIDE SEQUENCE [LARGE SCALE GENOMIC DNA]</scope>
    <source>
        <strain evidence="7 8">S00152</strain>
    </source>
</reference>
<keyword evidence="8" id="KW-1185">Reference proteome</keyword>
<sequence length="373" mass="44223">MIKELENGKWLVDVSLGTDPITGERIRPRREVSTKKEAEELEAEIKNKYKQNHRVLKEKIEFLDLLELFYEHSEAAHKGTYPENMTYSINKHILPYFKKSILQSIRKKDILNFRKHLQSKTDKEKKLSNKTINNIMTILNQIFNVGVLEEILTSNPCDNIKRLPKEYKKMKFWTPQEFKEFLKLIPTDQLLFKTFYTTAYLTGMRCGEMLGLKWIDIDRYKKEIDVNKASTFINGEHVLIEPKTKTSIRRISINSKLLRLLDQWRHEQEELFNDLGVFHSDQTLIFQYKDTPPRKDIFSRKIKYFCSNDENLKVIRLHDLRHSHVALLIDQGEEYHTIKERLGHASIRTTIDVYGHLFPNKQKAMAEKLDDII</sequence>
<dbReference type="InterPro" id="IPR002104">
    <property type="entry name" value="Integrase_catalytic"/>
</dbReference>
<keyword evidence="5" id="KW-0175">Coiled coil</keyword>
<accession>A0ABR6B646</accession>
<evidence type="ECO:0000313" key="8">
    <source>
        <dbReference type="Proteomes" id="UP000517315"/>
    </source>
</evidence>
<comment type="caution">
    <text evidence="7">The sequence shown here is derived from an EMBL/GenBank/DDBJ whole genome shotgun (WGS) entry which is preliminary data.</text>
</comment>
<dbReference type="Gene3D" id="1.10.443.10">
    <property type="entry name" value="Intergrase catalytic core"/>
    <property type="match status" value="1"/>
</dbReference>
<comment type="similarity">
    <text evidence="1">Belongs to the 'phage' integrase family.</text>
</comment>
<dbReference type="InterPro" id="IPR004107">
    <property type="entry name" value="Integrase_SAM-like_N"/>
</dbReference>
<dbReference type="Pfam" id="PF14659">
    <property type="entry name" value="Phage_int_SAM_3"/>
    <property type="match status" value="1"/>
</dbReference>
<dbReference type="InterPro" id="IPR011010">
    <property type="entry name" value="DNA_brk_join_enz"/>
</dbReference>
<feature type="coiled-coil region" evidence="5">
    <location>
        <begin position="31"/>
        <end position="58"/>
    </location>
</feature>
<evidence type="ECO:0000256" key="2">
    <source>
        <dbReference type="ARBA" id="ARBA00022908"/>
    </source>
</evidence>
<evidence type="ECO:0000259" key="6">
    <source>
        <dbReference type="PROSITE" id="PS51898"/>
    </source>
</evidence>
<dbReference type="PROSITE" id="PS51898">
    <property type="entry name" value="TYR_RECOMBINASE"/>
    <property type="match status" value="1"/>
</dbReference>
<dbReference type="Proteomes" id="UP000517315">
    <property type="component" value="Unassembled WGS sequence"/>
</dbReference>
<evidence type="ECO:0000256" key="5">
    <source>
        <dbReference type="SAM" id="Coils"/>
    </source>
</evidence>
<evidence type="ECO:0000256" key="3">
    <source>
        <dbReference type="ARBA" id="ARBA00023125"/>
    </source>
</evidence>